<protein>
    <submittedName>
        <fullName evidence="2">Iron-containing alcohol dehydrogenase</fullName>
        <ecNumber evidence="2">1.1.1.1</ecNumber>
    </submittedName>
</protein>
<name>A0A9X1ZKD1_9GAMM</name>
<proteinExistence type="predicted"/>
<evidence type="ECO:0000313" key="2">
    <source>
        <dbReference type="EMBL" id="MCL1141055.1"/>
    </source>
</evidence>
<dbReference type="GO" id="GO:0004022">
    <property type="term" value="F:alcohol dehydrogenase (NAD+) activity"/>
    <property type="evidence" value="ECO:0007669"/>
    <property type="project" value="UniProtKB-EC"/>
</dbReference>
<comment type="caution">
    <text evidence="2">The sequence shown here is derived from an EMBL/GenBank/DDBJ whole genome shotgun (WGS) entry which is preliminary data.</text>
</comment>
<sequence length="70" mass="7532">MTQEQAIEAGIAAIEALSQQVGTAQRLADLGVTEDKLAFMAQNALNDACSLTNPRKASLEEIIEIFKARL</sequence>
<accession>A0A9X1ZKD1</accession>
<gene>
    <name evidence="2" type="ORF">L2740_21210</name>
</gene>
<reference evidence="2" key="1">
    <citation type="submission" date="2022-01" db="EMBL/GenBank/DDBJ databases">
        <title>Whole genome-based taxonomy of the Shewanellaceae.</title>
        <authorList>
            <person name="Martin-Rodriguez A.J."/>
        </authorList>
    </citation>
    <scope>NUCLEOTIDE SEQUENCE</scope>
    <source>
        <strain evidence="2">KCTC 23973</strain>
    </source>
</reference>
<evidence type="ECO:0000259" key="1">
    <source>
        <dbReference type="Pfam" id="PF25137"/>
    </source>
</evidence>
<organism evidence="2 3">
    <name type="scientific">Shewanella pneumatophori</name>
    <dbReference type="NCBI Taxonomy" id="314092"/>
    <lineage>
        <taxon>Bacteria</taxon>
        <taxon>Pseudomonadati</taxon>
        <taxon>Pseudomonadota</taxon>
        <taxon>Gammaproteobacteria</taxon>
        <taxon>Alteromonadales</taxon>
        <taxon>Shewanellaceae</taxon>
        <taxon>Shewanella</taxon>
    </lineage>
</organism>
<dbReference type="SUPFAM" id="SSF56796">
    <property type="entry name" value="Dehydroquinate synthase-like"/>
    <property type="match status" value="1"/>
</dbReference>
<keyword evidence="2" id="KW-0560">Oxidoreductase</keyword>
<dbReference type="Gene3D" id="1.20.1090.10">
    <property type="entry name" value="Dehydroquinate synthase-like - alpha domain"/>
    <property type="match status" value="1"/>
</dbReference>
<dbReference type="Pfam" id="PF25137">
    <property type="entry name" value="ADH_Fe_C"/>
    <property type="match status" value="1"/>
</dbReference>
<dbReference type="Proteomes" id="UP001139293">
    <property type="component" value="Unassembled WGS sequence"/>
</dbReference>
<keyword evidence="3" id="KW-1185">Reference proteome</keyword>
<dbReference type="AlphaFoldDB" id="A0A9X1ZKD1"/>
<dbReference type="EC" id="1.1.1.1" evidence="2"/>
<dbReference type="EMBL" id="JAKILB010000025">
    <property type="protein sequence ID" value="MCL1141055.1"/>
    <property type="molecule type" value="Genomic_DNA"/>
</dbReference>
<evidence type="ECO:0000313" key="3">
    <source>
        <dbReference type="Proteomes" id="UP001139293"/>
    </source>
</evidence>
<dbReference type="InterPro" id="IPR056798">
    <property type="entry name" value="ADH_Fe_C"/>
</dbReference>
<feature type="domain" description="Fe-containing alcohol dehydrogenase-like C-terminal" evidence="1">
    <location>
        <begin position="1"/>
        <end position="69"/>
    </location>
</feature>
<feature type="non-terminal residue" evidence="2">
    <location>
        <position position="1"/>
    </location>
</feature>